<keyword evidence="1" id="KW-0732">Signal</keyword>
<evidence type="ECO:0000256" key="1">
    <source>
        <dbReference type="SAM" id="SignalP"/>
    </source>
</evidence>
<name>K0RLD3_THAOC</name>
<protein>
    <submittedName>
        <fullName evidence="2">Uncharacterized protein</fullName>
    </submittedName>
</protein>
<dbReference type="OMA" id="WMWHGAA"/>
<reference evidence="2 3" key="1">
    <citation type="journal article" date="2012" name="Genome Biol.">
        <title>Genome and low-iron response of an oceanic diatom adapted to chronic iron limitation.</title>
        <authorList>
            <person name="Lommer M."/>
            <person name="Specht M."/>
            <person name="Roy A.S."/>
            <person name="Kraemer L."/>
            <person name="Andreson R."/>
            <person name="Gutowska M.A."/>
            <person name="Wolf J."/>
            <person name="Bergner S.V."/>
            <person name="Schilhabel M.B."/>
            <person name="Klostermeier U.C."/>
            <person name="Beiko R.G."/>
            <person name="Rosenstiel P."/>
            <person name="Hippler M."/>
            <person name="Laroche J."/>
        </authorList>
    </citation>
    <scope>NUCLEOTIDE SEQUENCE [LARGE SCALE GENOMIC DNA]</scope>
    <source>
        <strain evidence="2 3">CCMP1005</strain>
    </source>
</reference>
<dbReference type="AlphaFoldDB" id="K0RLD3"/>
<organism evidence="2 3">
    <name type="scientific">Thalassiosira oceanica</name>
    <name type="common">Marine diatom</name>
    <dbReference type="NCBI Taxonomy" id="159749"/>
    <lineage>
        <taxon>Eukaryota</taxon>
        <taxon>Sar</taxon>
        <taxon>Stramenopiles</taxon>
        <taxon>Ochrophyta</taxon>
        <taxon>Bacillariophyta</taxon>
        <taxon>Coscinodiscophyceae</taxon>
        <taxon>Thalassiosirophycidae</taxon>
        <taxon>Thalassiosirales</taxon>
        <taxon>Thalassiosiraceae</taxon>
        <taxon>Thalassiosira</taxon>
    </lineage>
</organism>
<sequence>MTTMIRQVSVLCLVLSLSYSFQLRRLETNVWRHFSLYVGQTASLEVDSDCQDDQIRELLRGRHKWLGGATDSEGCVYGIPSHSKHVICLSPDGDTLGSSKINLLALPQYLTQTNDGNKNRDHQFKWLRGIISGGRLFGIPAWCGLGVLSVDIEGWRTMRERNPGKRLLDDDEISSELVSVIPLPDSADGAASKRWMWHGAAMNDNSTAIYCVPSNAERILKVDLLNMATSFIEIMPRAGVTLEEHAMLLSRTNKFYGGILGDDNAVYGMPYAAGSVLRVDCNTDRADLIGDFGWGEYNFHGGIKAGHGIYAFPAHSNHVLKINTTTACDGEDWSRLSLLPIERAPYDDDTVSRYKWLGGSMGADGNIYGMPSDASSVLKIDVDADRVTTFGRIKSPRVNEDGSPYVEKNKWQGGVLARDGFVYAIPSDSQSVLRIDTRPLTEGEREVPSRDRVSCFGDLARTKDKYQGGFAVGDVIYAIPENADEVLMVAPSEHADEVTICTL</sequence>
<feature type="signal peptide" evidence="1">
    <location>
        <begin position="1"/>
        <end position="20"/>
    </location>
</feature>
<dbReference type="OrthoDB" id="10260017at2759"/>
<dbReference type="EMBL" id="AGNL01046868">
    <property type="protein sequence ID" value="EJK47522.1"/>
    <property type="molecule type" value="Genomic_DNA"/>
</dbReference>
<dbReference type="Proteomes" id="UP000266841">
    <property type="component" value="Unassembled WGS sequence"/>
</dbReference>
<gene>
    <name evidence="2" type="ORF">THAOC_33744</name>
</gene>
<proteinExistence type="predicted"/>
<feature type="chain" id="PRO_5003840394" evidence="1">
    <location>
        <begin position="21"/>
        <end position="503"/>
    </location>
</feature>
<comment type="caution">
    <text evidence="2">The sequence shown here is derived from an EMBL/GenBank/DDBJ whole genome shotgun (WGS) entry which is preliminary data.</text>
</comment>
<keyword evidence="3" id="KW-1185">Reference proteome</keyword>
<accession>K0RLD3</accession>
<evidence type="ECO:0000313" key="3">
    <source>
        <dbReference type="Proteomes" id="UP000266841"/>
    </source>
</evidence>
<evidence type="ECO:0000313" key="2">
    <source>
        <dbReference type="EMBL" id="EJK47522.1"/>
    </source>
</evidence>
<dbReference type="eggNOG" id="ENOG502S0CC">
    <property type="taxonomic scope" value="Eukaryota"/>
</dbReference>